<name>A0A5Q0M5Q7_VARPD</name>
<dbReference type="AlphaFoldDB" id="A0A5Q0M5Q7"/>
<dbReference type="SUPFAM" id="SSF53850">
    <property type="entry name" value="Periplasmic binding protein-like II"/>
    <property type="match status" value="1"/>
</dbReference>
<keyword evidence="2" id="KW-0732">Signal</keyword>
<feature type="signal peptide" evidence="2">
    <location>
        <begin position="1"/>
        <end position="23"/>
    </location>
</feature>
<reference evidence="3 4" key="1">
    <citation type="submission" date="2019-10" db="EMBL/GenBank/DDBJ databases">
        <title>Complete genome sequence of Variovorax paradoxus 5C-2.</title>
        <authorList>
            <person name="Gogoleva N.E."/>
            <person name="Balkin A.S."/>
        </authorList>
    </citation>
    <scope>NUCLEOTIDE SEQUENCE [LARGE SCALE GENOMIC DNA]</scope>
    <source>
        <strain evidence="3 4">5C-2</strain>
    </source>
</reference>
<dbReference type="EMBL" id="CP045644">
    <property type="protein sequence ID" value="QFZ85090.1"/>
    <property type="molecule type" value="Genomic_DNA"/>
</dbReference>
<dbReference type="CDD" id="cd07012">
    <property type="entry name" value="PBP2_Bug_TTT"/>
    <property type="match status" value="1"/>
</dbReference>
<gene>
    <name evidence="3" type="ORF">GFK26_21175</name>
</gene>
<comment type="similarity">
    <text evidence="1">Belongs to the UPF0065 (bug) family.</text>
</comment>
<proteinExistence type="inferred from homology"/>
<protein>
    <submittedName>
        <fullName evidence="3">Tripartite tricarboxylate transporter substrate binding protein</fullName>
    </submittedName>
</protein>
<dbReference type="Gene3D" id="3.40.190.10">
    <property type="entry name" value="Periplasmic binding protein-like II"/>
    <property type="match status" value="1"/>
</dbReference>
<dbReference type="PANTHER" id="PTHR42928">
    <property type="entry name" value="TRICARBOXYLATE-BINDING PROTEIN"/>
    <property type="match status" value="1"/>
</dbReference>
<accession>A0A5Q0M5Q7</accession>
<dbReference type="PANTHER" id="PTHR42928:SF5">
    <property type="entry name" value="BLR1237 PROTEIN"/>
    <property type="match status" value="1"/>
</dbReference>
<evidence type="ECO:0000256" key="1">
    <source>
        <dbReference type="ARBA" id="ARBA00006987"/>
    </source>
</evidence>
<feature type="chain" id="PRO_5024842690" evidence="2">
    <location>
        <begin position="24"/>
        <end position="322"/>
    </location>
</feature>
<evidence type="ECO:0000313" key="4">
    <source>
        <dbReference type="Proteomes" id="UP000326780"/>
    </source>
</evidence>
<organism evidence="3 4">
    <name type="scientific">Variovorax paradoxus</name>
    <dbReference type="NCBI Taxonomy" id="34073"/>
    <lineage>
        <taxon>Bacteria</taxon>
        <taxon>Pseudomonadati</taxon>
        <taxon>Pseudomonadota</taxon>
        <taxon>Betaproteobacteria</taxon>
        <taxon>Burkholderiales</taxon>
        <taxon>Comamonadaceae</taxon>
        <taxon>Variovorax</taxon>
    </lineage>
</organism>
<dbReference type="InterPro" id="IPR005064">
    <property type="entry name" value="BUG"/>
</dbReference>
<evidence type="ECO:0000256" key="2">
    <source>
        <dbReference type="SAM" id="SignalP"/>
    </source>
</evidence>
<evidence type="ECO:0000313" key="3">
    <source>
        <dbReference type="EMBL" id="QFZ85090.1"/>
    </source>
</evidence>
<dbReference type="PIRSF" id="PIRSF017082">
    <property type="entry name" value="YflP"/>
    <property type="match status" value="1"/>
</dbReference>
<dbReference type="Gene3D" id="3.40.190.150">
    <property type="entry name" value="Bordetella uptake gene, domain 1"/>
    <property type="match status" value="1"/>
</dbReference>
<dbReference type="Pfam" id="PF03401">
    <property type="entry name" value="TctC"/>
    <property type="match status" value="1"/>
</dbReference>
<dbReference type="Proteomes" id="UP000326780">
    <property type="component" value="Chromosome"/>
</dbReference>
<sequence length="322" mass="33946">MKRRCLGGLLALVGALCTLPAQASGYPERPVKLIVPFAAGGSTDLLARVVARAFEKEIGQPFVVENVGGAGATLGTARVAHAPADGYTLLLGSSSALVIAPHLYKVGYDGRTSFEPIGKVATASFVLMTRAGSGMDHFEQLVARAHAEPGRLTFGSPGTGSALHLAIEMMLDRAKLQAVHVPFTGSAPVYTALLGSHIDFMVDSPSGAVPMVKSGRIVALAVTSRTREHELPKVPTLEELGLKDFEAMAWFAMMAPKGTPQAVVQRLGQTLVQVLKQPEVRSAMAGAGFRPVEDSGTLSADITREYARWGDTMARSGVKLDK</sequence>
<dbReference type="InterPro" id="IPR042100">
    <property type="entry name" value="Bug_dom1"/>
</dbReference>